<dbReference type="EMBL" id="JASXSX010000001">
    <property type="protein sequence ID" value="MDT3766810.1"/>
    <property type="molecule type" value="Genomic_DNA"/>
</dbReference>
<dbReference type="PANTHER" id="PTHR34875">
    <property type="entry name" value="UPF0237 PROTEIN MJ1558"/>
    <property type="match status" value="1"/>
</dbReference>
<organism evidence="3 4">
    <name type="scientific">Gleimia hominis</name>
    <dbReference type="NCBI Taxonomy" id="595468"/>
    <lineage>
        <taxon>Bacteria</taxon>
        <taxon>Bacillati</taxon>
        <taxon>Actinomycetota</taxon>
        <taxon>Actinomycetes</taxon>
        <taxon>Actinomycetales</taxon>
        <taxon>Actinomycetaceae</taxon>
        <taxon>Gleimia</taxon>
    </lineage>
</organism>
<dbReference type="Pfam" id="PF13740">
    <property type="entry name" value="ACT_6"/>
    <property type="match status" value="1"/>
</dbReference>
<name>A0ABU3I8V9_9ACTO</name>
<evidence type="ECO:0000313" key="3">
    <source>
        <dbReference type="EMBL" id="MDT3766810.1"/>
    </source>
</evidence>
<keyword evidence="4" id="KW-1185">Reference proteome</keyword>
<dbReference type="RefSeq" id="WP_102217082.1">
    <property type="nucleotide sequence ID" value="NZ_CP126963.1"/>
</dbReference>
<dbReference type="HAMAP" id="MF_01054">
    <property type="entry name" value="UPF0237"/>
    <property type="match status" value="1"/>
</dbReference>
<dbReference type="NCBIfam" id="NF001220">
    <property type="entry name" value="PRK00194.1"/>
    <property type="match status" value="1"/>
</dbReference>
<evidence type="ECO:0000259" key="2">
    <source>
        <dbReference type="PROSITE" id="PS51671"/>
    </source>
</evidence>
<comment type="caution">
    <text evidence="3">The sequence shown here is derived from an EMBL/GenBank/DDBJ whole genome shotgun (WGS) entry which is preliminary data.</text>
</comment>
<feature type="domain" description="ACT" evidence="2">
    <location>
        <begin position="4"/>
        <end position="78"/>
    </location>
</feature>
<dbReference type="Gene3D" id="3.30.70.260">
    <property type="match status" value="1"/>
</dbReference>
<evidence type="ECO:0000313" key="4">
    <source>
        <dbReference type="Proteomes" id="UP001247542"/>
    </source>
</evidence>
<comment type="similarity">
    <text evidence="1">Belongs to the UPF0237 family.</text>
</comment>
<dbReference type="InterPro" id="IPR002912">
    <property type="entry name" value="ACT_dom"/>
</dbReference>
<reference evidence="3 4" key="1">
    <citation type="submission" date="2023-06" db="EMBL/GenBank/DDBJ databases">
        <title>Draft genome sequence of Gleimia hominis type strain CCUG 57540T.</title>
        <authorList>
            <person name="Salva-Serra F."/>
            <person name="Cardew S."/>
            <person name="Jensie Markopoulos S."/>
            <person name="Ohlen M."/>
            <person name="Inganas E."/>
            <person name="Svensson-Stadler L."/>
            <person name="Moore E.R.B."/>
        </authorList>
    </citation>
    <scope>NUCLEOTIDE SEQUENCE [LARGE SCALE GENOMIC DNA]</scope>
    <source>
        <strain evidence="3 4">CCUG 57540</strain>
    </source>
</reference>
<dbReference type="PROSITE" id="PS51671">
    <property type="entry name" value="ACT"/>
    <property type="match status" value="1"/>
</dbReference>
<proteinExistence type="inferred from homology"/>
<accession>A0ABU3I8V9</accession>
<dbReference type="PANTHER" id="PTHR34875:SF6">
    <property type="entry name" value="UPF0237 PROTEIN MJ1558"/>
    <property type="match status" value="1"/>
</dbReference>
<dbReference type="InterPro" id="IPR022986">
    <property type="entry name" value="UPF0237_ACT"/>
</dbReference>
<dbReference type="Proteomes" id="UP001247542">
    <property type="component" value="Unassembled WGS sequence"/>
</dbReference>
<sequence>MKAIMTVTGVDHTGIVAAVASAVAKRQANILNVSQTLMDGYFTMIMHLEFDNNEVPITQLQADMNEVAQQQKLQIRLQAAQLFDEMHRL</sequence>
<gene>
    <name evidence="3" type="ORF">QS713_01870</name>
</gene>
<dbReference type="InterPro" id="IPR045865">
    <property type="entry name" value="ACT-like_dom_sf"/>
</dbReference>
<dbReference type="SUPFAM" id="SSF55021">
    <property type="entry name" value="ACT-like"/>
    <property type="match status" value="1"/>
</dbReference>
<evidence type="ECO:0000256" key="1">
    <source>
        <dbReference type="HAMAP-Rule" id="MF_01054"/>
    </source>
</evidence>
<protein>
    <recommendedName>
        <fullName evidence="1">UPF0237 protein QS713_01870</fullName>
    </recommendedName>
</protein>
<dbReference type="InterPro" id="IPR050990">
    <property type="entry name" value="UPF0237/GcvR_regulator"/>
</dbReference>